<dbReference type="InterPro" id="IPR025202">
    <property type="entry name" value="PLD-like_dom"/>
</dbReference>
<keyword evidence="10" id="KW-1185">Reference proteome</keyword>
<dbReference type="SUPFAM" id="SSF56024">
    <property type="entry name" value="Phospholipase D/nuclease"/>
    <property type="match status" value="2"/>
</dbReference>
<dbReference type="PANTHER" id="PTHR43856:SF1">
    <property type="entry name" value="MITOCHONDRIAL CARDIOLIPIN HYDROLASE"/>
    <property type="match status" value="1"/>
</dbReference>
<comment type="caution">
    <text evidence="9">The sequence shown here is derived from an EMBL/GenBank/DDBJ whole genome shotgun (WGS) entry which is preliminary data.</text>
</comment>
<protein>
    <recommendedName>
        <fullName evidence="3">phospholipase D</fullName>
        <ecNumber evidence="3">3.1.4.4</ecNumber>
    </recommendedName>
</protein>
<dbReference type="PANTHER" id="PTHR43856">
    <property type="entry name" value="CARDIOLIPIN HYDROLASE"/>
    <property type="match status" value="1"/>
</dbReference>
<dbReference type="Gene3D" id="3.30.870.10">
    <property type="entry name" value="Endonuclease Chain A"/>
    <property type="match status" value="2"/>
</dbReference>
<dbReference type="InterPro" id="IPR051406">
    <property type="entry name" value="PLD_domain"/>
</dbReference>
<name>A0A4S8QFW4_9ACTN</name>
<comment type="catalytic activity">
    <reaction evidence="1">
        <text>a 1,2-diacyl-sn-glycero-3-phosphocholine + H2O = a 1,2-diacyl-sn-glycero-3-phosphate + choline + H(+)</text>
        <dbReference type="Rhea" id="RHEA:14445"/>
        <dbReference type="ChEBI" id="CHEBI:15354"/>
        <dbReference type="ChEBI" id="CHEBI:15377"/>
        <dbReference type="ChEBI" id="CHEBI:15378"/>
        <dbReference type="ChEBI" id="CHEBI:57643"/>
        <dbReference type="ChEBI" id="CHEBI:58608"/>
        <dbReference type="EC" id="3.1.4.4"/>
    </reaction>
</comment>
<gene>
    <name evidence="9" type="ORF">FAB82_00255</name>
</gene>
<evidence type="ECO:0000313" key="10">
    <source>
        <dbReference type="Proteomes" id="UP000308760"/>
    </source>
</evidence>
<feature type="domain" description="Phospholipase D-like" evidence="8">
    <location>
        <begin position="247"/>
        <end position="367"/>
    </location>
</feature>
<dbReference type="Pfam" id="PF13091">
    <property type="entry name" value="PLDc_2"/>
    <property type="match status" value="2"/>
</dbReference>
<evidence type="ECO:0000256" key="5">
    <source>
        <dbReference type="ARBA" id="ARBA00022963"/>
    </source>
</evidence>
<feature type="domain" description="Phospholipase D-like" evidence="8">
    <location>
        <begin position="63"/>
        <end position="199"/>
    </location>
</feature>
<dbReference type="EMBL" id="STGY01000001">
    <property type="protein sequence ID" value="THV43533.1"/>
    <property type="molecule type" value="Genomic_DNA"/>
</dbReference>
<dbReference type="OrthoDB" id="3740959at2"/>
<keyword evidence="5" id="KW-0442">Lipid degradation</keyword>
<dbReference type="GO" id="GO:0016891">
    <property type="term" value="F:RNA endonuclease activity producing 5'-phosphomonoesters, hydrolytic mechanism"/>
    <property type="evidence" value="ECO:0007669"/>
    <property type="project" value="TreeGrafter"/>
</dbReference>
<feature type="chain" id="PRO_5020462215" description="phospholipase D" evidence="7">
    <location>
        <begin position="30"/>
        <end position="371"/>
    </location>
</feature>
<proteinExistence type="inferred from homology"/>
<reference evidence="10" key="1">
    <citation type="submission" date="2019-04" db="EMBL/GenBank/DDBJ databases">
        <title>Nocardioides xinjiangensis sp. nov.</title>
        <authorList>
            <person name="Liu S."/>
        </authorList>
    </citation>
    <scope>NUCLEOTIDE SEQUENCE [LARGE SCALE GENOMIC DNA]</scope>
    <source>
        <strain evidence="10">18</strain>
    </source>
</reference>
<evidence type="ECO:0000256" key="3">
    <source>
        <dbReference type="ARBA" id="ARBA00012027"/>
    </source>
</evidence>
<dbReference type="Proteomes" id="UP000308760">
    <property type="component" value="Unassembled WGS sequence"/>
</dbReference>
<keyword evidence="4" id="KW-0378">Hydrolase</keyword>
<keyword evidence="6" id="KW-0443">Lipid metabolism</keyword>
<sequence length="371" mass="40175">MKPKLKAFGAAVLGAALVAALLPAASAQAAGGTGCVQLKGFTVCRTSPGGGTDTSIVSEVARQIDKTGKGDTVRAAVYQWTLDRPVRPVADAMVAAKKRGADVKAVVGQLGGNPGLNNPVINLFKRNGIAVHQCRGGCLPNGSGSAKGPDHNRFFLIERDGNPTVAVTSFNFTRFHATQAHNLAAVHGDGELYDFYTGYWNRLYDKSWGGWRDADKSASGNGTYAWVFPRSADPVASQLRQVTGCSSGDRVWVAHANFQSNRPAVRDQLGRVKRLGCDVKVVVLDKDTNNPGWIADATGRKNVRTHDSLRDKFFMIDAEFNGKHREMVYTGTHNLHGNAMKNADDNLLRIGNRAVVDVYSDYYQRLWREAG</sequence>
<dbReference type="RefSeq" id="WP_136532531.1">
    <property type="nucleotide sequence ID" value="NZ_STGY01000001.1"/>
</dbReference>
<evidence type="ECO:0000256" key="7">
    <source>
        <dbReference type="SAM" id="SignalP"/>
    </source>
</evidence>
<dbReference type="GO" id="GO:0016042">
    <property type="term" value="P:lipid catabolic process"/>
    <property type="evidence" value="ECO:0007669"/>
    <property type="project" value="UniProtKB-KW"/>
</dbReference>
<evidence type="ECO:0000259" key="8">
    <source>
        <dbReference type="Pfam" id="PF13091"/>
    </source>
</evidence>
<dbReference type="PROSITE" id="PS51257">
    <property type="entry name" value="PROKAR_LIPOPROTEIN"/>
    <property type="match status" value="1"/>
</dbReference>
<dbReference type="AlphaFoldDB" id="A0A4S8QFW4"/>
<dbReference type="GO" id="GO:0004630">
    <property type="term" value="F:phospholipase D activity"/>
    <property type="evidence" value="ECO:0007669"/>
    <property type="project" value="UniProtKB-EC"/>
</dbReference>
<evidence type="ECO:0000256" key="4">
    <source>
        <dbReference type="ARBA" id="ARBA00022801"/>
    </source>
</evidence>
<feature type="signal peptide" evidence="7">
    <location>
        <begin position="1"/>
        <end position="29"/>
    </location>
</feature>
<reference evidence="9 10" key="2">
    <citation type="submission" date="2019-05" db="EMBL/GenBank/DDBJ databases">
        <title>Glycomyces buryatensis sp. nov.</title>
        <authorList>
            <person name="Nikitina E."/>
        </authorList>
    </citation>
    <scope>NUCLEOTIDE SEQUENCE [LARGE SCALE GENOMIC DNA]</scope>
    <source>
        <strain evidence="9 10">18</strain>
    </source>
</reference>
<evidence type="ECO:0000256" key="2">
    <source>
        <dbReference type="ARBA" id="ARBA00008664"/>
    </source>
</evidence>
<evidence type="ECO:0000256" key="1">
    <source>
        <dbReference type="ARBA" id="ARBA00000798"/>
    </source>
</evidence>
<comment type="similarity">
    <text evidence="2">Belongs to the phospholipase D family.</text>
</comment>
<evidence type="ECO:0000313" key="9">
    <source>
        <dbReference type="EMBL" id="THV43533.1"/>
    </source>
</evidence>
<evidence type="ECO:0000256" key="6">
    <source>
        <dbReference type="ARBA" id="ARBA00023098"/>
    </source>
</evidence>
<accession>A0A4S8QFW4</accession>
<organism evidence="9 10">
    <name type="scientific">Glycomyces buryatensis</name>
    <dbReference type="NCBI Taxonomy" id="2570927"/>
    <lineage>
        <taxon>Bacteria</taxon>
        <taxon>Bacillati</taxon>
        <taxon>Actinomycetota</taxon>
        <taxon>Actinomycetes</taxon>
        <taxon>Glycomycetales</taxon>
        <taxon>Glycomycetaceae</taxon>
        <taxon>Glycomyces</taxon>
    </lineage>
</organism>
<keyword evidence="7" id="KW-0732">Signal</keyword>
<dbReference type="EC" id="3.1.4.4" evidence="3"/>